<accession>A0ABQ4MPZ7</accession>
<dbReference type="InterPro" id="IPR002641">
    <property type="entry name" value="PNPLA_dom"/>
</dbReference>
<dbReference type="Proteomes" id="UP000681290">
    <property type="component" value="Unassembled WGS sequence"/>
</dbReference>
<feature type="domain" description="PNPLA" evidence="3">
    <location>
        <begin position="12"/>
        <end position="213"/>
    </location>
</feature>
<protein>
    <submittedName>
        <fullName evidence="4">Phospholipase</fullName>
    </submittedName>
</protein>
<dbReference type="CDD" id="cd07207">
    <property type="entry name" value="Pat_ExoU_VipD_like"/>
    <property type="match status" value="1"/>
</dbReference>
<comment type="caution">
    <text evidence="4">The sequence shown here is derived from an EMBL/GenBank/DDBJ whole genome shotgun (WGS) entry which is preliminary data.</text>
</comment>
<evidence type="ECO:0000313" key="4">
    <source>
        <dbReference type="EMBL" id="GIP58057.1"/>
    </source>
</evidence>
<keyword evidence="5" id="KW-1185">Reference proteome</keyword>
<dbReference type="SUPFAM" id="SSF52151">
    <property type="entry name" value="FabD/lysophospholipase-like"/>
    <property type="match status" value="1"/>
</dbReference>
<feature type="active site" description="Proton acceptor" evidence="2">
    <location>
        <position position="200"/>
    </location>
</feature>
<evidence type="ECO:0000313" key="5">
    <source>
        <dbReference type="Proteomes" id="UP000681290"/>
    </source>
</evidence>
<evidence type="ECO:0000259" key="3">
    <source>
        <dbReference type="PROSITE" id="PS51635"/>
    </source>
</evidence>
<dbReference type="PANTHER" id="PTHR46394:SF1">
    <property type="entry name" value="PNPLA DOMAIN-CONTAINING PROTEIN"/>
    <property type="match status" value="1"/>
</dbReference>
<dbReference type="Gene3D" id="3.40.1090.10">
    <property type="entry name" value="Cytosolic phospholipase A2 catalytic domain"/>
    <property type="match status" value="2"/>
</dbReference>
<sequence>MEWGLLFMLINGVFEGGGVKGISLAGAVRAAERYGAVFHRVAGTSSGSIVAALISAGYSAEEMKDVIMGTSFLEFLKRSRIFNVRLVGPALRVLLKKGLYSGESLENWIRMLLKDKGIRTFGDLPKGKLTIIASDITSGRILILPDDLQKLGITPHKFEVARAVRMSCSIPYFFDPVLLRLPPRLSTGKPFADQFLHIVDGGLLSNFPLWLFDDDSCKPREKMIPTVGFQMVGKNSNQPHMIRGPFTMLQALVETMLSAHDERYIEQSNRYRTIKIPTLGIGTTQFDISKEESLLLYESGLQSGNLFFDEWNTQYYEEQFIKYQQANLKT</sequence>
<name>A0ABQ4MPZ7_9BACL</name>
<evidence type="ECO:0000256" key="1">
    <source>
        <dbReference type="ARBA" id="ARBA00023098"/>
    </source>
</evidence>
<dbReference type="PANTHER" id="PTHR46394">
    <property type="entry name" value="ANNEXIN"/>
    <property type="match status" value="1"/>
</dbReference>
<proteinExistence type="predicted"/>
<keyword evidence="2" id="KW-0378">Hydrolase</keyword>
<feature type="active site" description="Nucleophile" evidence="2">
    <location>
        <position position="45"/>
    </location>
</feature>
<reference evidence="4 5" key="1">
    <citation type="submission" date="2021-03" db="EMBL/GenBank/DDBJ databases">
        <title>Antimicrobial resistance genes in bacteria isolated from Japanese honey, and their potential for conferring macrolide and lincosamide resistance in the American foulbrood pathogen Paenibacillus larvae.</title>
        <authorList>
            <person name="Okamoto M."/>
            <person name="Kumagai M."/>
            <person name="Kanamori H."/>
            <person name="Takamatsu D."/>
        </authorList>
    </citation>
    <scope>NUCLEOTIDE SEQUENCE [LARGE SCALE GENOMIC DNA]</scope>
    <source>
        <strain evidence="4 5">J15TS10</strain>
    </source>
</reference>
<dbReference type="InterPro" id="IPR016035">
    <property type="entry name" value="Acyl_Trfase/lysoPLipase"/>
</dbReference>
<evidence type="ECO:0000256" key="2">
    <source>
        <dbReference type="PROSITE-ProRule" id="PRU01161"/>
    </source>
</evidence>
<feature type="short sequence motif" description="GXSXG" evidence="2">
    <location>
        <begin position="43"/>
        <end position="47"/>
    </location>
</feature>
<keyword evidence="1 2" id="KW-0443">Lipid metabolism</keyword>
<dbReference type="InterPro" id="IPR052580">
    <property type="entry name" value="Lipid_Hydrolase"/>
</dbReference>
<keyword evidence="2" id="KW-0442">Lipid degradation</keyword>
<dbReference type="EMBL" id="BOSM01000002">
    <property type="protein sequence ID" value="GIP58057.1"/>
    <property type="molecule type" value="Genomic_DNA"/>
</dbReference>
<dbReference type="Pfam" id="PF01734">
    <property type="entry name" value="Patatin"/>
    <property type="match status" value="1"/>
</dbReference>
<feature type="short sequence motif" description="DGA/G" evidence="2">
    <location>
        <begin position="200"/>
        <end position="202"/>
    </location>
</feature>
<organism evidence="4 5">
    <name type="scientific">Paenibacillus woosongensis</name>
    <dbReference type="NCBI Taxonomy" id="307580"/>
    <lineage>
        <taxon>Bacteria</taxon>
        <taxon>Bacillati</taxon>
        <taxon>Bacillota</taxon>
        <taxon>Bacilli</taxon>
        <taxon>Bacillales</taxon>
        <taxon>Paenibacillaceae</taxon>
        <taxon>Paenibacillus</taxon>
    </lineage>
</organism>
<dbReference type="PROSITE" id="PS51635">
    <property type="entry name" value="PNPLA"/>
    <property type="match status" value="1"/>
</dbReference>
<gene>
    <name evidence="4" type="ORF">J15TS10_18710</name>
</gene>
<feature type="short sequence motif" description="GXGXXG" evidence="2">
    <location>
        <begin position="16"/>
        <end position="21"/>
    </location>
</feature>